<comment type="caution">
    <text evidence="18">The sequence shown here is derived from an EMBL/GenBank/DDBJ whole genome shotgun (WGS) entry which is preliminary data.</text>
</comment>
<dbReference type="CDD" id="cd05509">
    <property type="entry name" value="Bromo_gcn5_like"/>
    <property type="match status" value="1"/>
</dbReference>
<dbReference type="PROSITE" id="PS51186">
    <property type="entry name" value="GNAT"/>
    <property type="match status" value="1"/>
</dbReference>
<evidence type="ECO:0000256" key="6">
    <source>
        <dbReference type="ARBA" id="ARBA00022853"/>
    </source>
</evidence>
<dbReference type="Pfam" id="PF00439">
    <property type="entry name" value="Bromodomain"/>
    <property type="match status" value="1"/>
</dbReference>
<accession>A0A0E9NBN6</accession>
<reference evidence="18 19" key="3">
    <citation type="journal article" date="2015" name="Genome Announc.">
        <title>Draft Genome Sequence of the Archiascomycetous Yeast Saitoella complicata.</title>
        <authorList>
            <person name="Yamauchi K."/>
            <person name="Kondo S."/>
            <person name="Hamamoto M."/>
            <person name="Takahashi Y."/>
            <person name="Ogura Y."/>
            <person name="Hayashi T."/>
            <person name="Nishida H."/>
        </authorList>
    </citation>
    <scope>NUCLEOTIDE SEQUENCE [LARGE SCALE GENOMIC DNA]</scope>
    <source>
        <strain evidence="18 19">NRRL Y-17804</strain>
    </source>
</reference>
<dbReference type="PROSITE" id="PS00633">
    <property type="entry name" value="BROMODOMAIN_1"/>
    <property type="match status" value="1"/>
</dbReference>
<gene>
    <name evidence="18" type="ORF">G7K_1028-t1</name>
</gene>
<keyword evidence="19" id="KW-1185">Reference proteome</keyword>
<keyword evidence="11" id="KW-0539">Nucleus</keyword>
<dbReference type="SMART" id="SM00297">
    <property type="entry name" value="BROMO"/>
    <property type="match status" value="1"/>
</dbReference>
<keyword evidence="9" id="KW-0010">Activator</keyword>
<dbReference type="Gene3D" id="3.40.630.30">
    <property type="match status" value="1"/>
</dbReference>
<dbReference type="PROSITE" id="PS50014">
    <property type="entry name" value="BROMODOMAIN_2"/>
    <property type="match status" value="1"/>
</dbReference>
<keyword evidence="5" id="KW-0808">Transferase</keyword>
<dbReference type="Gene3D" id="1.10.10.2670">
    <property type="entry name" value="E3 ubiquitin-protein ligase"/>
    <property type="match status" value="1"/>
</dbReference>
<dbReference type="InterPro" id="IPR001487">
    <property type="entry name" value="Bromodomain"/>
</dbReference>
<keyword evidence="7" id="KW-0805">Transcription regulation</keyword>
<feature type="domain" description="N-acetyltransferase" evidence="17">
    <location>
        <begin position="178"/>
        <end position="340"/>
    </location>
</feature>
<dbReference type="GO" id="GO:0040029">
    <property type="term" value="P:epigenetic regulation of gene expression"/>
    <property type="evidence" value="ECO:0007669"/>
    <property type="project" value="UniProtKB-ARBA"/>
</dbReference>
<feature type="region of interest" description="Disordered" evidence="15">
    <location>
        <begin position="126"/>
        <end position="170"/>
    </location>
</feature>
<feature type="region of interest" description="Disordered" evidence="15">
    <location>
        <begin position="900"/>
        <end position="1083"/>
    </location>
</feature>
<evidence type="ECO:0000256" key="14">
    <source>
        <dbReference type="PROSITE-ProRule" id="PRU00035"/>
    </source>
</evidence>
<evidence type="ECO:0000313" key="18">
    <source>
        <dbReference type="EMBL" id="GAO46810.1"/>
    </source>
</evidence>
<evidence type="ECO:0000256" key="13">
    <source>
        <dbReference type="ARBA" id="ARBA00048017"/>
    </source>
</evidence>
<dbReference type="SUPFAM" id="SSF46785">
    <property type="entry name" value="Winged helix' DNA-binding domain"/>
    <property type="match status" value="1"/>
</dbReference>
<dbReference type="EMBL" id="BACD03000005">
    <property type="protein sequence ID" value="GAO46810.1"/>
    <property type="molecule type" value="Genomic_DNA"/>
</dbReference>
<dbReference type="FunFam" id="1.20.920.10:FF:000046">
    <property type="entry name" value="Histone acetyltransferase GCN5"/>
    <property type="match status" value="1"/>
</dbReference>
<keyword evidence="10" id="KW-0804">Transcription</keyword>
<dbReference type="FunFam" id="3.40.630.30:FF:000004">
    <property type="entry name" value="Histone acetyltransferase KAT2A"/>
    <property type="match status" value="1"/>
</dbReference>
<dbReference type="SUPFAM" id="SSF47370">
    <property type="entry name" value="Bromodomain"/>
    <property type="match status" value="1"/>
</dbReference>
<dbReference type="GO" id="GO:0070461">
    <property type="term" value="C:SAGA-type complex"/>
    <property type="evidence" value="ECO:0007669"/>
    <property type="project" value="UniProtKB-ARBA"/>
</dbReference>
<dbReference type="GO" id="GO:0010484">
    <property type="term" value="F:histone H3 acetyltransferase activity"/>
    <property type="evidence" value="ECO:0007669"/>
    <property type="project" value="TreeGrafter"/>
</dbReference>
<dbReference type="PRINTS" id="PR00503">
    <property type="entry name" value="BROMODOMAIN"/>
</dbReference>
<dbReference type="Gene3D" id="1.20.920.10">
    <property type="entry name" value="Bromodomain-like"/>
    <property type="match status" value="1"/>
</dbReference>
<evidence type="ECO:0000256" key="3">
    <source>
        <dbReference type="ARBA" id="ARBA00013184"/>
    </source>
</evidence>
<dbReference type="AlphaFoldDB" id="A0A0E9NBN6"/>
<keyword evidence="12" id="KW-0012">Acyltransferase</keyword>
<feature type="domain" description="Bromo" evidence="16">
    <location>
        <begin position="419"/>
        <end position="489"/>
    </location>
</feature>
<reference evidence="18 19" key="1">
    <citation type="journal article" date="2011" name="J. Gen. Appl. Microbiol.">
        <title>Draft genome sequencing of the enigmatic yeast Saitoella complicata.</title>
        <authorList>
            <person name="Nishida H."/>
            <person name="Hamamoto M."/>
            <person name="Sugiyama J."/>
        </authorList>
    </citation>
    <scope>NUCLEOTIDE SEQUENCE [LARGE SCALE GENOMIC DNA]</scope>
    <source>
        <strain evidence="18 19">NRRL Y-17804</strain>
    </source>
</reference>
<dbReference type="GO" id="GO:0005634">
    <property type="term" value="C:nucleus"/>
    <property type="evidence" value="ECO:0007669"/>
    <property type="project" value="UniProtKB-SubCell"/>
</dbReference>
<evidence type="ECO:0000256" key="1">
    <source>
        <dbReference type="ARBA" id="ARBA00004123"/>
    </source>
</evidence>
<dbReference type="InterPro" id="IPR036390">
    <property type="entry name" value="WH_DNA-bd_sf"/>
</dbReference>
<dbReference type="STRING" id="698492.A0A0E9NBN6"/>
<dbReference type="InterPro" id="IPR016181">
    <property type="entry name" value="Acyl_CoA_acyltransferase"/>
</dbReference>
<evidence type="ECO:0000256" key="10">
    <source>
        <dbReference type="ARBA" id="ARBA00023163"/>
    </source>
</evidence>
<evidence type="ECO:0000256" key="2">
    <source>
        <dbReference type="ARBA" id="ARBA00008607"/>
    </source>
</evidence>
<sequence>MTDTPSKAYPNPPTQAPLDHPYHQQLLLVARHSPCVYASSTCNCLGWKPEDPIEDGRDISQFEECVECRHSVQQHAGGALDGVNERRIKVAGRCDELLADKGKLWDFDYTDADIDSLKKQMLPLSDEHQPTLPDAGNKRKSLDSDTTGSTKKRKTENEDDGSIPKEKPAIVEERNGDIEFHVVANDNSAHSLIILTGLKNIFQKQLPKMPREYISRLVYDRNHLSMAIVKRGGGVVGGITFRPFENRQFAEIVFCAIASNEQVKGYGSHLMNHLKDYVKGTSRIRYFLTYADNYAIGYFKKQGFSKEITLDQKAWLGYIKDYEGATILQCSMLPRVKYLEASKILAEQKAAIRAKIQEKSKDHIVHQGLKWEAGVTEIDPFLIPGIKASGWSPEMDELARRSKKSPHHAFLATLLQEMQAHPSAWPFTVPVSREDVPDYYEVIKEPMDLSTMEDKLDHDQYPTPEEFVRDAKLIFNNCRSYNNETTTYYKHATKLQKFMNSKIQETAPEWAHLCEEEKRVVHLRIPALYPKANPFSSSGPSIHPKSFPPAPFDSLEIAFTDRSPSPEPRQHRSRGLTLEGLHPAAETSKAVDPKSPLNVDNCKVVHLKLTKEALQEIVNSNGKGLNLTFGRNNALHIGNTTHTFFPLASNGMQVYKLPHHVENTAECYGKVDRTFQVQRRGTAVSEAAKAANLSAQSSGRSIKVLDESIPDTKRGVKVTTKKPIPLHLQKNTALSGSGTKSMPSSPAFPAPKAVPKPQTPNFMQLDKSAPKRAAASPQFASGLPDLRLRVAHMLALNGKMKKGPLLQKFRGSGSGIPEITRILDQIATHSDVSGSPEYALKDEIWKEIDVWAYGSWTDEDREAVAKKAADVFDKLGLKSEHPARLRLNKGNKVEQKIVMPASPANSDVSVAAPSPQPPKSRPGGGIFVGKDSTKAVTKHKRTASVSSDKAAKPESPLATRANASTPSGRKRKPEHDDEESRTKKVAKDSAQEKRAPIERNRDYMQLPNIPKHRSNASRTMTEEQVRTPISPATAPKKPSPLGTADPISASDLRKLKAGDERDDVAINERPSKRPASVASSSAWTRSVDELMELSRRFVEEQPKYEKMRIKVNGMKPGTPEWTKLRAEAKALGRQLEEWKRAMWDYANATQNSTPAGSSEVTGLGITV</sequence>
<evidence type="ECO:0000256" key="5">
    <source>
        <dbReference type="ARBA" id="ARBA00022679"/>
    </source>
</evidence>
<dbReference type="InterPro" id="IPR000182">
    <property type="entry name" value="GNAT_dom"/>
</dbReference>
<evidence type="ECO:0000256" key="11">
    <source>
        <dbReference type="ARBA" id="ARBA00023242"/>
    </source>
</evidence>
<evidence type="ECO:0000256" key="8">
    <source>
        <dbReference type="ARBA" id="ARBA00023117"/>
    </source>
</evidence>
<evidence type="ECO:0000259" key="17">
    <source>
        <dbReference type="PROSITE" id="PS51186"/>
    </source>
</evidence>
<dbReference type="InterPro" id="IPR036427">
    <property type="entry name" value="Bromodomain-like_sf"/>
</dbReference>
<dbReference type="Proteomes" id="UP000033140">
    <property type="component" value="Unassembled WGS sequence"/>
</dbReference>
<dbReference type="PANTHER" id="PTHR45750:SF3">
    <property type="entry name" value="HISTONE ACETYLTRANSFERASE"/>
    <property type="match status" value="1"/>
</dbReference>
<organism evidence="18 19">
    <name type="scientific">Saitoella complicata (strain BCRC 22490 / CBS 7301 / JCM 7358 / NBRC 10748 / NRRL Y-17804)</name>
    <dbReference type="NCBI Taxonomy" id="698492"/>
    <lineage>
        <taxon>Eukaryota</taxon>
        <taxon>Fungi</taxon>
        <taxon>Dikarya</taxon>
        <taxon>Ascomycota</taxon>
        <taxon>Taphrinomycotina</taxon>
        <taxon>Taphrinomycotina incertae sedis</taxon>
        <taxon>Saitoella</taxon>
    </lineage>
</organism>
<dbReference type="InterPro" id="IPR042065">
    <property type="entry name" value="E3_ELL-like"/>
</dbReference>
<comment type="subcellular location">
    <subcellularLocation>
        <location evidence="1">Nucleus</location>
    </subcellularLocation>
</comment>
<dbReference type="PANTHER" id="PTHR45750">
    <property type="entry name" value="GH11602P"/>
    <property type="match status" value="1"/>
</dbReference>
<reference evidence="18 19" key="2">
    <citation type="journal article" date="2014" name="J. Gen. Appl. Microbiol.">
        <title>The early diverging ascomycetous budding yeast Saitoella complicata has three histone deacetylases belonging to the Clr6, Hos2, and Rpd3 lineages.</title>
        <authorList>
            <person name="Nishida H."/>
            <person name="Matsumoto T."/>
            <person name="Kondo S."/>
            <person name="Hamamoto M."/>
            <person name="Yoshikawa H."/>
        </authorList>
    </citation>
    <scope>NUCLEOTIDE SEQUENCE [LARGE SCALE GENOMIC DNA]</scope>
    <source>
        <strain evidence="18 19">NRRL Y-17804</strain>
    </source>
</reference>
<evidence type="ECO:0000256" key="9">
    <source>
        <dbReference type="ARBA" id="ARBA00023159"/>
    </source>
</evidence>
<evidence type="ECO:0000256" key="15">
    <source>
        <dbReference type="SAM" id="MobiDB-lite"/>
    </source>
</evidence>
<feature type="region of interest" description="Disordered" evidence="15">
    <location>
        <begin position="729"/>
        <end position="759"/>
    </location>
</feature>
<feature type="compositionally biased region" description="Pro residues" evidence="15">
    <location>
        <begin position="746"/>
        <end position="758"/>
    </location>
</feature>
<comment type="similarity">
    <text evidence="2">Belongs to the acetyltransferase family. GCN5 subfamily.</text>
</comment>
<feature type="compositionally biased region" description="Basic and acidic residues" evidence="15">
    <location>
        <begin position="973"/>
        <end position="1002"/>
    </location>
</feature>
<dbReference type="Pfam" id="PF00583">
    <property type="entry name" value="Acetyltransf_1"/>
    <property type="match status" value="1"/>
</dbReference>
<proteinExistence type="inferred from homology"/>
<feature type="region of interest" description="Disordered" evidence="15">
    <location>
        <begin position="561"/>
        <end position="580"/>
    </location>
</feature>
<dbReference type="EC" id="2.3.1.48" evidence="3"/>
<feature type="compositionally biased region" description="Basic and acidic residues" evidence="15">
    <location>
        <begin position="1051"/>
        <end position="1071"/>
    </location>
</feature>
<evidence type="ECO:0000256" key="7">
    <source>
        <dbReference type="ARBA" id="ARBA00023015"/>
    </source>
</evidence>
<dbReference type="GO" id="GO:0045944">
    <property type="term" value="P:positive regulation of transcription by RNA polymerase II"/>
    <property type="evidence" value="ECO:0007669"/>
    <property type="project" value="TreeGrafter"/>
</dbReference>
<dbReference type="SUPFAM" id="SSF55729">
    <property type="entry name" value="Acyl-CoA N-acyltransferases (Nat)"/>
    <property type="match status" value="1"/>
</dbReference>
<protein>
    <recommendedName>
        <fullName evidence="4">Histone acetyltransferase GCN5</fullName>
        <ecNumber evidence="3">2.3.1.48</ecNumber>
    </recommendedName>
</protein>
<evidence type="ECO:0000313" key="19">
    <source>
        <dbReference type="Proteomes" id="UP000033140"/>
    </source>
</evidence>
<keyword evidence="8 14" id="KW-0103">Bromodomain</keyword>
<dbReference type="InterPro" id="IPR037800">
    <property type="entry name" value="GCN5"/>
</dbReference>
<evidence type="ECO:0000259" key="16">
    <source>
        <dbReference type="PROSITE" id="PS50014"/>
    </source>
</evidence>
<keyword evidence="6" id="KW-0156">Chromatin regulator</keyword>
<feature type="compositionally biased region" description="Polar residues" evidence="15">
    <location>
        <begin position="729"/>
        <end position="739"/>
    </location>
</feature>
<dbReference type="InterPro" id="IPR018359">
    <property type="entry name" value="Bromodomain_CS"/>
</dbReference>
<comment type="catalytic activity">
    <reaction evidence="13">
        <text>L-lysyl-[protein] + acetyl-CoA = N(6)-acetyl-L-lysyl-[protein] + CoA + H(+)</text>
        <dbReference type="Rhea" id="RHEA:45948"/>
        <dbReference type="Rhea" id="RHEA-COMP:9752"/>
        <dbReference type="Rhea" id="RHEA-COMP:10731"/>
        <dbReference type="ChEBI" id="CHEBI:15378"/>
        <dbReference type="ChEBI" id="CHEBI:29969"/>
        <dbReference type="ChEBI" id="CHEBI:57287"/>
        <dbReference type="ChEBI" id="CHEBI:57288"/>
        <dbReference type="ChEBI" id="CHEBI:61930"/>
        <dbReference type="EC" id="2.3.1.48"/>
    </reaction>
</comment>
<name>A0A0E9NBN6_SAICN</name>
<evidence type="ECO:0000256" key="12">
    <source>
        <dbReference type="ARBA" id="ARBA00023315"/>
    </source>
</evidence>
<evidence type="ECO:0000256" key="4">
    <source>
        <dbReference type="ARBA" id="ARBA00019713"/>
    </source>
</evidence>